<evidence type="ECO:0000256" key="1">
    <source>
        <dbReference type="SAM" id="MobiDB-lite"/>
    </source>
</evidence>
<reference evidence="2" key="1">
    <citation type="submission" date="2016-11" db="UniProtKB">
        <authorList>
            <consortium name="WormBaseParasite"/>
        </authorList>
    </citation>
    <scope>IDENTIFICATION</scope>
    <source>
        <strain evidence="2">pt0022</strain>
    </source>
</reference>
<dbReference type="WBParaSite" id="maker-PairedContig_1708-snap-gene-0.2-mRNA-1">
    <property type="protein sequence ID" value="maker-PairedContig_1708-snap-gene-0.2-mRNA-1"/>
    <property type="gene ID" value="maker-PairedContig_1708-snap-gene-0.2"/>
</dbReference>
<dbReference type="AlphaFoldDB" id="A0A1I8EEE5"/>
<protein>
    <submittedName>
        <fullName evidence="2">Uncharacterized protein</fullName>
    </submittedName>
</protein>
<organism evidence="2">
    <name type="scientific">Wuchereria bancrofti</name>
    <dbReference type="NCBI Taxonomy" id="6293"/>
    <lineage>
        <taxon>Eukaryota</taxon>
        <taxon>Metazoa</taxon>
        <taxon>Ecdysozoa</taxon>
        <taxon>Nematoda</taxon>
        <taxon>Chromadorea</taxon>
        <taxon>Rhabditida</taxon>
        <taxon>Spirurina</taxon>
        <taxon>Spiruromorpha</taxon>
        <taxon>Filarioidea</taxon>
        <taxon>Onchocercidae</taxon>
        <taxon>Wuchereria</taxon>
    </lineage>
</organism>
<proteinExistence type="predicted"/>
<accession>A0A1I8EEE5</accession>
<sequence length="123" mass="14312">MQEYFQSKDKKVHDDSDGGFSDTTASTHVSFMHEFFPPLEQILFTDKCVLCNHKKTDYMMYTTDRLVLRKISRGCHIDLYLLSVIWEKKQTVATMCVMLGVIHQNVGYSVMMTKSNLLVKTKY</sequence>
<name>A0A1I8EEE5_WUCBA</name>
<feature type="compositionally biased region" description="Basic and acidic residues" evidence="1">
    <location>
        <begin position="1"/>
        <end position="16"/>
    </location>
</feature>
<evidence type="ECO:0000313" key="2">
    <source>
        <dbReference type="WBParaSite" id="maker-PairedContig_1708-snap-gene-0.2-mRNA-1"/>
    </source>
</evidence>
<feature type="region of interest" description="Disordered" evidence="1">
    <location>
        <begin position="1"/>
        <end position="20"/>
    </location>
</feature>